<dbReference type="STRING" id="43678.OJAG_39490"/>
<dbReference type="RefSeq" id="WP_068710324.1">
    <property type="nucleotide sequence ID" value="NZ_LRIE01000085.1"/>
</dbReference>
<organism evidence="1 2">
    <name type="scientific">Oerskovia enterophila</name>
    <dbReference type="NCBI Taxonomy" id="43678"/>
    <lineage>
        <taxon>Bacteria</taxon>
        <taxon>Bacillati</taxon>
        <taxon>Actinomycetota</taxon>
        <taxon>Actinomycetes</taxon>
        <taxon>Micrococcales</taxon>
        <taxon>Cellulomonadaceae</taxon>
        <taxon>Oerskovia</taxon>
    </lineage>
</organism>
<evidence type="ECO:0000313" key="2">
    <source>
        <dbReference type="Proteomes" id="UP000076447"/>
    </source>
</evidence>
<evidence type="ECO:0000313" key="1">
    <source>
        <dbReference type="EMBL" id="KZM33629.1"/>
    </source>
</evidence>
<reference evidence="1 2" key="1">
    <citation type="submission" date="2016-01" db="EMBL/GenBank/DDBJ databases">
        <title>Genome sequence of Oerskovia enterophila VJag, an agar and cellulose degrading bacterium.</title>
        <authorList>
            <person name="Poehlein A."/>
            <person name="Jag V."/>
            <person name="Bengelsdorf F."/>
            <person name="Duerre P."/>
            <person name="Daniel R."/>
        </authorList>
    </citation>
    <scope>NUCLEOTIDE SEQUENCE [LARGE SCALE GENOMIC DNA]</scope>
    <source>
        <strain evidence="1 2">VJag</strain>
    </source>
</reference>
<dbReference type="Proteomes" id="UP000076447">
    <property type="component" value="Unassembled WGS sequence"/>
</dbReference>
<evidence type="ECO:0008006" key="3">
    <source>
        <dbReference type="Google" id="ProtNLM"/>
    </source>
</evidence>
<name>A0A163PY69_9CELL</name>
<dbReference type="EMBL" id="LRIE01000085">
    <property type="protein sequence ID" value="KZM33629.1"/>
    <property type="molecule type" value="Genomic_DNA"/>
</dbReference>
<sequence length="266" mass="29195">MPEHLRRRAAWAGLLTFGPDAIAVGPCALALLGVQGLPWRIMPQAALPGARETRSRDGVLLRQFDDGMTVQRIDGRYVATPDWALAQAVPELDRRHAVALMDSAQQRGLLDGRGLARAHDQARGRRGVARTHSWWELSDRRAESPLETFARLDCQDAGVAPDDLQVVIADDAGEFLARGDLGWRLPGGRWLIAEIDGAEVHAAPEALFHDRRRQNRLVASRGVDVLRFTARDLRSAGHVGAEVRAFLARARGSVRSSTRFRSLSAG</sequence>
<protein>
    <recommendedName>
        <fullName evidence="3">DUF559 domain-containing protein</fullName>
    </recommendedName>
</protein>
<accession>A0A163PY69</accession>
<dbReference type="PATRIC" id="fig|43678.3.peg.4124"/>
<gene>
    <name evidence="1" type="ORF">OJAG_39490</name>
</gene>
<comment type="caution">
    <text evidence="1">The sequence shown here is derived from an EMBL/GenBank/DDBJ whole genome shotgun (WGS) entry which is preliminary data.</text>
</comment>
<proteinExistence type="predicted"/>
<dbReference type="AlphaFoldDB" id="A0A163PY69"/>